<evidence type="ECO:0000313" key="1">
    <source>
        <dbReference type="EnsemblPlants" id="cds.evm.model.08.1563"/>
    </source>
</evidence>
<reference evidence="1" key="1">
    <citation type="submission" date="2018-11" db="EMBL/GenBank/DDBJ databases">
        <authorList>
            <person name="Grassa J C."/>
        </authorList>
    </citation>
    <scope>NUCLEOTIDE SEQUENCE [LARGE SCALE GENOMIC DNA]</scope>
</reference>
<reference evidence="1" key="2">
    <citation type="submission" date="2021-03" db="UniProtKB">
        <authorList>
            <consortium name="EnsemblPlants"/>
        </authorList>
    </citation>
    <scope>IDENTIFICATION</scope>
</reference>
<name>A0A803Q932_CANSA</name>
<protein>
    <submittedName>
        <fullName evidence="1">Uncharacterized protein</fullName>
    </submittedName>
</protein>
<accession>A0A803Q932</accession>
<dbReference type="AlphaFoldDB" id="A0A803Q932"/>
<keyword evidence="2" id="KW-1185">Reference proteome</keyword>
<dbReference type="EnsemblPlants" id="evm.model.08.1563">
    <property type="protein sequence ID" value="cds.evm.model.08.1563"/>
    <property type="gene ID" value="evm.TU.08.1563"/>
</dbReference>
<dbReference type="Proteomes" id="UP000596661">
    <property type="component" value="Chromosome 8"/>
</dbReference>
<dbReference type="EMBL" id="UZAU01000714">
    <property type="status" value="NOT_ANNOTATED_CDS"/>
    <property type="molecule type" value="Genomic_DNA"/>
</dbReference>
<proteinExistence type="predicted"/>
<evidence type="ECO:0000313" key="2">
    <source>
        <dbReference type="Proteomes" id="UP000596661"/>
    </source>
</evidence>
<sequence length="214" mass="23421">MDVVVLSYPRTEAIITSTSYGVCLGILKRRLQHLFSSFLRDMRRVLEGQPWNFDHCLVTCANPTGLDTFLPNQLCYSPFLIQVHFIPFVSQFLSTEEQGAGSSVFASLGSMTDVSPLGMEQGLISSVAQFNSSSLNPNVPTHCAFANHLPRITNKAKGKDVAGVKRDIFLPQTMVVGDSLRNILKRARAGPTIAEVSSAMNASLVLECLRVEES</sequence>
<dbReference type="Gramene" id="evm.model.08.1563">
    <property type="protein sequence ID" value="cds.evm.model.08.1563"/>
    <property type="gene ID" value="evm.TU.08.1563"/>
</dbReference>
<organism evidence="1 2">
    <name type="scientific">Cannabis sativa</name>
    <name type="common">Hemp</name>
    <name type="synonym">Marijuana</name>
    <dbReference type="NCBI Taxonomy" id="3483"/>
    <lineage>
        <taxon>Eukaryota</taxon>
        <taxon>Viridiplantae</taxon>
        <taxon>Streptophyta</taxon>
        <taxon>Embryophyta</taxon>
        <taxon>Tracheophyta</taxon>
        <taxon>Spermatophyta</taxon>
        <taxon>Magnoliopsida</taxon>
        <taxon>eudicotyledons</taxon>
        <taxon>Gunneridae</taxon>
        <taxon>Pentapetalae</taxon>
        <taxon>rosids</taxon>
        <taxon>fabids</taxon>
        <taxon>Rosales</taxon>
        <taxon>Cannabaceae</taxon>
        <taxon>Cannabis</taxon>
    </lineage>
</organism>